<keyword evidence="3" id="KW-0804">Transcription</keyword>
<dbReference type="PANTHER" id="PTHR40661:SF2">
    <property type="entry name" value="HTH-TYPE TRANSCRIPTIONAL REGULATOR PRTR"/>
    <property type="match status" value="1"/>
</dbReference>
<evidence type="ECO:0000259" key="4">
    <source>
        <dbReference type="PROSITE" id="PS50943"/>
    </source>
</evidence>
<comment type="caution">
    <text evidence="5">The sequence shown here is derived from an EMBL/GenBank/DDBJ whole genome shotgun (WGS) entry which is preliminary data.</text>
</comment>
<keyword evidence="6" id="KW-1185">Reference proteome</keyword>
<dbReference type="InterPro" id="IPR015927">
    <property type="entry name" value="Peptidase_S24_S26A/B/C"/>
</dbReference>
<dbReference type="InterPro" id="IPR036286">
    <property type="entry name" value="LexA/Signal_pep-like_sf"/>
</dbReference>
<dbReference type="InterPro" id="IPR039418">
    <property type="entry name" value="LexA-like"/>
</dbReference>
<reference evidence="5 6" key="1">
    <citation type="submission" date="2013-10" db="EMBL/GenBank/DDBJ databases">
        <title>The Genome Sequence of Acinetobacter nectaris CIP 110549.</title>
        <authorList>
            <consortium name="The Broad Institute Genomics Platform"/>
            <consortium name="The Broad Institute Genome Sequencing Center for Infectious Disease"/>
            <person name="Cerqueira G."/>
            <person name="Feldgarden M."/>
            <person name="Courvalin P."/>
            <person name="Grillot-Courvalin C."/>
            <person name="Clermont D."/>
            <person name="Rocha E."/>
            <person name="Yoon E.-J."/>
            <person name="Nemec A."/>
            <person name="Young S.K."/>
            <person name="Zeng Q."/>
            <person name="Gargeya S."/>
            <person name="Fitzgerald M."/>
            <person name="Abouelleil A."/>
            <person name="Alvarado L."/>
            <person name="Berlin A.M."/>
            <person name="Chapman S.B."/>
            <person name="Gainer-Dewar J."/>
            <person name="Goldberg J."/>
            <person name="Gnerre S."/>
            <person name="Griggs A."/>
            <person name="Gujja S."/>
            <person name="Hansen M."/>
            <person name="Howarth C."/>
            <person name="Imamovic A."/>
            <person name="Ireland A."/>
            <person name="Larimer J."/>
            <person name="McCowan C."/>
            <person name="Murphy C."/>
            <person name="Pearson M."/>
            <person name="Poon T.W."/>
            <person name="Priest M."/>
            <person name="Roberts A."/>
            <person name="Saif S."/>
            <person name="Shea T."/>
            <person name="Sykes S."/>
            <person name="Wortman J."/>
            <person name="Nusbaum C."/>
            <person name="Birren B."/>
        </authorList>
    </citation>
    <scope>NUCLEOTIDE SEQUENCE [LARGE SCALE GENOMIC DNA]</scope>
    <source>
        <strain evidence="5 6">CIP 110549</strain>
    </source>
</reference>
<keyword evidence="1" id="KW-0805">Transcription regulation</keyword>
<dbReference type="Pfam" id="PF00717">
    <property type="entry name" value="Peptidase_S24"/>
    <property type="match status" value="1"/>
</dbReference>
<dbReference type="SMART" id="SM00530">
    <property type="entry name" value="HTH_XRE"/>
    <property type="match status" value="1"/>
</dbReference>
<dbReference type="PANTHER" id="PTHR40661">
    <property type="match status" value="1"/>
</dbReference>
<dbReference type="OrthoDB" id="8613261at2"/>
<keyword evidence="2" id="KW-0238">DNA-binding</keyword>
<organism evidence="5 6">
    <name type="scientific">Acinetobacter nectaris CIP 110549</name>
    <dbReference type="NCBI Taxonomy" id="1392540"/>
    <lineage>
        <taxon>Bacteria</taxon>
        <taxon>Pseudomonadati</taxon>
        <taxon>Pseudomonadota</taxon>
        <taxon>Gammaproteobacteria</taxon>
        <taxon>Moraxellales</taxon>
        <taxon>Moraxellaceae</taxon>
        <taxon>Acinetobacter</taxon>
    </lineage>
</organism>
<dbReference type="SUPFAM" id="SSF51306">
    <property type="entry name" value="LexA/Signal peptidase"/>
    <property type="match status" value="1"/>
</dbReference>
<evidence type="ECO:0000256" key="1">
    <source>
        <dbReference type="ARBA" id="ARBA00023015"/>
    </source>
</evidence>
<dbReference type="InterPro" id="IPR010982">
    <property type="entry name" value="Lambda_DNA-bd_dom_sf"/>
</dbReference>
<evidence type="ECO:0000256" key="2">
    <source>
        <dbReference type="ARBA" id="ARBA00023125"/>
    </source>
</evidence>
<dbReference type="STRING" id="1392540.P256_00034"/>
<proteinExistence type="predicted"/>
<dbReference type="Gene3D" id="1.10.260.40">
    <property type="entry name" value="lambda repressor-like DNA-binding domains"/>
    <property type="match status" value="1"/>
</dbReference>
<evidence type="ECO:0000313" key="6">
    <source>
        <dbReference type="Proteomes" id="UP000023785"/>
    </source>
</evidence>
<dbReference type="Gene3D" id="2.10.109.10">
    <property type="entry name" value="Umud Fragment, subunit A"/>
    <property type="match status" value="1"/>
</dbReference>
<dbReference type="CDD" id="cd06529">
    <property type="entry name" value="S24_LexA-like"/>
    <property type="match status" value="1"/>
</dbReference>
<dbReference type="Pfam" id="PF01381">
    <property type="entry name" value="HTH_3"/>
    <property type="match status" value="1"/>
</dbReference>
<evidence type="ECO:0000256" key="3">
    <source>
        <dbReference type="ARBA" id="ARBA00023163"/>
    </source>
</evidence>
<dbReference type="Proteomes" id="UP000023785">
    <property type="component" value="Unassembled WGS sequence"/>
</dbReference>
<dbReference type="CDD" id="cd00093">
    <property type="entry name" value="HTH_XRE"/>
    <property type="match status" value="1"/>
</dbReference>
<gene>
    <name evidence="5" type="ORF">P256_00034</name>
</gene>
<dbReference type="AlphaFoldDB" id="V2V0H0"/>
<dbReference type="SUPFAM" id="SSF47413">
    <property type="entry name" value="lambda repressor-like DNA-binding domains"/>
    <property type="match status" value="1"/>
</dbReference>
<dbReference type="PROSITE" id="PS50943">
    <property type="entry name" value="HTH_CROC1"/>
    <property type="match status" value="1"/>
</dbReference>
<dbReference type="EMBL" id="AYER01000001">
    <property type="protein sequence ID" value="ESK41049.1"/>
    <property type="molecule type" value="Genomic_DNA"/>
</dbReference>
<dbReference type="InterPro" id="IPR001387">
    <property type="entry name" value="Cro/C1-type_HTH"/>
</dbReference>
<dbReference type="GO" id="GO:0003677">
    <property type="term" value="F:DNA binding"/>
    <property type="evidence" value="ECO:0007669"/>
    <property type="project" value="UniProtKB-KW"/>
</dbReference>
<dbReference type="HOGENOM" id="CLU_066192_1_4_6"/>
<dbReference type="PATRIC" id="fig|1392540.3.peg.34"/>
<evidence type="ECO:0000313" key="5">
    <source>
        <dbReference type="EMBL" id="ESK41049.1"/>
    </source>
</evidence>
<sequence>MSEISDRIIRRMKDLSLKQTDLVKATGLSKGTVSKWVSGVNTPSADVLPALAKALQTTSDWIISGGDSIKFIENQSIEVWDENTPLDDDEVEIPYFDNFSFACGHGSVGEAMANQTSKLRLAKLTLRNLGIQHSETFAARASGESMSPTIKDGDTVHVDMGKKVIKDGKVFAICHGGLLMIKRLYNLPMGGIRVVSDNAVEFPEIRLTAQEILDQQFEIVGWIWQVTSVDTW</sequence>
<accession>V2V0H0</accession>
<protein>
    <recommendedName>
        <fullName evidence="4">HTH cro/C1-type domain-containing protein</fullName>
    </recommendedName>
</protein>
<dbReference type="RefSeq" id="WP_023271642.1">
    <property type="nucleotide sequence ID" value="NZ_KI530712.1"/>
</dbReference>
<feature type="domain" description="HTH cro/C1-type" evidence="4">
    <location>
        <begin position="8"/>
        <end position="62"/>
    </location>
</feature>
<dbReference type="eggNOG" id="COG2932">
    <property type="taxonomic scope" value="Bacteria"/>
</dbReference>
<name>V2V0H0_9GAMM</name>